<keyword evidence="6 16" id="KW-1133">Transmembrane helix</keyword>
<dbReference type="Pfam" id="PF00001">
    <property type="entry name" value="7tm_1"/>
    <property type="match status" value="1"/>
</dbReference>
<dbReference type="SUPFAM" id="SSF81321">
    <property type="entry name" value="Family A G protein-coupled receptor-like"/>
    <property type="match status" value="1"/>
</dbReference>
<dbReference type="InterPro" id="IPR017452">
    <property type="entry name" value="GPCR_Rhodpsn_7TM"/>
</dbReference>
<keyword evidence="19" id="KW-1185">Reference proteome</keyword>
<feature type="transmembrane region" description="Helical" evidence="16">
    <location>
        <begin position="69"/>
        <end position="91"/>
    </location>
</feature>
<evidence type="ECO:0000256" key="12">
    <source>
        <dbReference type="ARBA" id="ARBA00023180"/>
    </source>
</evidence>
<dbReference type="STRING" id="307972.A0A2G8L0E9"/>
<evidence type="ECO:0000256" key="9">
    <source>
        <dbReference type="ARBA" id="ARBA00023136"/>
    </source>
</evidence>
<dbReference type="Proteomes" id="UP000230750">
    <property type="component" value="Unassembled WGS sequence"/>
</dbReference>
<name>A0A2G8L0E9_STIJA</name>
<evidence type="ECO:0000313" key="18">
    <source>
        <dbReference type="EMBL" id="PIK53692.1"/>
    </source>
</evidence>
<evidence type="ECO:0000256" key="7">
    <source>
        <dbReference type="ARBA" id="ARBA00023040"/>
    </source>
</evidence>
<evidence type="ECO:0000256" key="5">
    <source>
        <dbReference type="ARBA" id="ARBA00022692"/>
    </source>
</evidence>
<keyword evidence="9 16" id="KW-0472">Membrane</keyword>
<dbReference type="PROSITE" id="PS50262">
    <property type="entry name" value="G_PROTEIN_RECEP_F1_2"/>
    <property type="match status" value="1"/>
</dbReference>
<sequence length="423" mass="47989">MMTYVCDKQREWITESPYKEGVNYHRSQLFFILEISTLVIILLAAFLSSLSVIVAILRVPALRHNLNNILVLNILAMDVNVTIWSIPFSLADLLVPGYLTCFPRLCKIHGFFALLGCFGNFSAIVLVSIYRCVNIVFGNRFTWKRVHIAAMVVLGWVSSSLITLPPVTGTASTHEYTIGTHHCSPSWEDSCTFYTVCICIIYIISIPTLIICYALIQKKVHKSAERMDQYRRGSQDHQGNEYHPGNHGDTQGRSILKRKVSEKDSVRQINRDNTATGTPSISSTRPKRISLTTFHSIPSVVERVVETKVKRENSSVRINRLKAIKVKAFMRKQRSEKKVAISGMVLILTSTICWTPYFIVHSCRLAIHPSHAYNVFAMWLAYTNAALDPMIYTVLNNKIRAAVWTQIRLPVTLISSLWNHCRS</sequence>
<keyword evidence="13" id="KW-0807">Transducer</keyword>
<dbReference type="GO" id="GO:0005768">
    <property type="term" value="C:endosome"/>
    <property type="evidence" value="ECO:0007669"/>
    <property type="project" value="TreeGrafter"/>
</dbReference>
<feature type="domain" description="G-protein coupled receptors family 1 profile" evidence="17">
    <location>
        <begin position="48"/>
        <end position="392"/>
    </location>
</feature>
<feature type="transmembrane region" description="Helical" evidence="16">
    <location>
        <begin position="111"/>
        <end position="133"/>
    </location>
</feature>
<evidence type="ECO:0000256" key="10">
    <source>
        <dbReference type="ARBA" id="ARBA00023157"/>
    </source>
</evidence>
<evidence type="ECO:0000256" key="14">
    <source>
        <dbReference type="ARBA" id="ARBA00023273"/>
    </source>
</evidence>
<keyword evidence="14" id="KW-0966">Cell projection</keyword>
<comment type="caution">
    <text evidence="18">The sequence shown here is derived from an EMBL/GenBank/DDBJ whole genome shotgun (WGS) entry which is preliminary data.</text>
</comment>
<keyword evidence="4" id="KW-1003">Cell membrane</keyword>
<dbReference type="PANTHER" id="PTHR22752:SF10">
    <property type="entry name" value="G-PROTEIN COUPLED RECEPTOR 161"/>
    <property type="match status" value="1"/>
</dbReference>
<feature type="compositionally biased region" description="Basic and acidic residues" evidence="15">
    <location>
        <begin position="227"/>
        <end position="246"/>
    </location>
</feature>
<evidence type="ECO:0000256" key="13">
    <source>
        <dbReference type="ARBA" id="ARBA00023224"/>
    </source>
</evidence>
<evidence type="ECO:0000256" key="11">
    <source>
        <dbReference type="ARBA" id="ARBA00023170"/>
    </source>
</evidence>
<dbReference type="InterPro" id="IPR000276">
    <property type="entry name" value="GPCR_Rhodpsn"/>
</dbReference>
<comment type="subcellular location">
    <subcellularLocation>
        <location evidence="2">Cell membrane</location>
        <topology evidence="2">Multi-pass membrane protein</topology>
    </subcellularLocation>
    <subcellularLocation>
        <location evidence="1">Cell projection</location>
        <location evidence="1">Cilium membrane</location>
    </subcellularLocation>
</comment>
<feature type="transmembrane region" description="Helical" evidence="16">
    <location>
        <begin position="193"/>
        <end position="216"/>
    </location>
</feature>
<evidence type="ECO:0000313" key="19">
    <source>
        <dbReference type="Proteomes" id="UP000230750"/>
    </source>
</evidence>
<dbReference type="Gene3D" id="1.20.1070.10">
    <property type="entry name" value="Rhodopsin 7-helix transmembrane proteins"/>
    <property type="match status" value="1"/>
</dbReference>
<feature type="transmembrane region" description="Helical" evidence="16">
    <location>
        <begin position="339"/>
        <end position="360"/>
    </location>
</feature>
<keyword evidence="7" id="KW-0297">G-protein coupled receptor</keyword>
<dbReference type="GO" id="GO:0004930">
    <property type="term" value="F:G protein-coupled receptor activity"/>
    <property type="evidence" value="ECO:0007669"/>
    <property type="project" value="UniProtKB-KW"/>
</dbReference>
<feature type="transmembrane region" description="Helical" evidence="16">
    <location>
        <begin position="145"/>
        <end position="164"/>
    </location>
</feature>
<keyword evidence="3" id="KW-0217">Developmental protein</keyword>
<dbReference type="PANTHER" id="PTHR22752">
    <property type="entry name" value="G PROTEIN-COUPLED RECEPTOR"/>
    <property type="match status" value="1"/>
</dbReference>
<feature type="transmembrane region" description="Helical" evidence="16">
    <location>
        <begin position="29"/>
        <end position="57"/>
    </location>
</feature>
<evidence type="ECO:0000256" key="15">
    <source>
        <dbReference type="SAM" id="MobiDB-lite"/>
    </source>
</evidence>
<keyword evidence="11 18" id="KW-0675">Receptor</keyword>
<feature type="transmembrane region" description="Helical" evidence="16">
    <location>
        <begin position="372"/>
        <end position="395"/>
    </location>
</feature>
<dbReference type="AlphaFoldDB" id="A0A2G8L0E9"/>
<dbReference type="EMBL" id="MRZV01000276">
    <property type="protein sequence ID" value="PIK53692.1"/>
    <property type="molecule type" value="Genomic_DNA"/>
</dbReference>
<gene>
    <name evidence="18" type="ORF">BSL78_09404</name>
</gene>
<keyword evidence="10" id="KW-1015">Disulfide bond</keyword>
<evidence type="ECO:0000256" key="2">
    <source>
        <dbReference type="ARBA" id="ARBA00004651"/>
    </source>
</evidence>
<dbReference type="GO" id="GO:0060170">
    <property type="term" value="C:ciliary membrane"/>
    <property type="evidence" value="ECO:0007669"/>
    <property type="project" value="UniProtKB-SubCell"/>
</dbReference>
<reference evidence="18 19" key="1">
    <citation type="journal article" date="2017" name="PLoS Biol.">
        <title>The sea cucumber genome provides insights into morphological evolution and visceral regeneration.</title>
        <authorList>
            <person name="Zhang X."/>
            <person name="Sun L."/>
            <person name="Yuan J."/>
            <person name="Sun Y."/>
            <person name="Gao Y."/>
            <person name="Zhang L."/>
            <person name="Li S."/>
            <person name="Dai H."/>
            <person name="Hamel J.F."/>
            <person name="Liu C."/>
            <person name="Yu Y."/>
            <person name="Liu S."/>
            <person name="Lin W."/>
            <person name="Guo K."/>
            <person name="Jin S."/>
            <person name="Xu P."/>
            <person name="Storey K.B."/>
            <person name="Huan P."/>
            <person name="Zhang T."/>
            <person name="Zhou Y."/>
            <person name="Zhang J."/>
            <person name="Lin C."/>
            <person name="Li X."/>
            <person name="Xing L."/>
            <person name="Huo D."/>
            <person name="Sun M."/>
            <person name="Wang L."/>
            <person name="Mercier A."/>
            <person name="Li F."/>
            <person name="Yang H."/>
            <person name="Xiang J."/>
        </authorList>
    </citation>
    <scope>NUCLEOTIDE SEQUENCE [LARGE SCALE GENOMIC DNA]</scope>
    <source>
        <strain evidence="18">Shaxun</strain>
        <tissue evidence="18">Muscle</tissue>
    </source>
</reference>
<evidence type="ECO:0000256" key="1">
    <source>
        <dbReference type="ARBA" id="ARBA00004309"/>
    </source>
</evidence>
<keyword evidence="5 16" id="KW-0812">Transmembrane</keyword>
<feature type="region of interest" description="Disordered" evidence="15">
    <location>
        <begin position="227"/>
        <end position="285"/>
    </location>
</feature>
<accession>A0A2G8L0E9</accession>
<proteinExistence type="predicted"/>
<feature type="compositionally biased region" description="Basic and acidic residues" evidence="15">
    <location>
        <begin position="259"/>
        <end position="270"/>
    </location>
</feature>
<evidence type="ECO:0000256" key="4">
    <source>
        <dbReference type="ARBA" id="ARBA00022475"/>
    </source>
</evidence>
<evidence type="ECO:0000259" key="17">
    <source>
        <dbReference type="PROSITE" id="PS50262"/>
    </source>
</evidence>
<evidence type="ECO:0000256" key="3">
    <source>
        <dbReference type="ARBA" id="ARBA00022473"/>
    </source>
</evidence>
<keyword evidence="12" id="KW-0325">Glycoprotein</keyword>
<evidence type="ECO:0000256" key="6">
    <source>
        <dbReference type="ARBA" id="ARBA00022989"/>
    </source>
</evidence>
<evidence type="ECO:0000256" key="16">
    <source>
        <dbReference type="SAM" id="Phobius"/>
    </source>
</evidence>
<keyword evidence="8" id="KW-0969">Cilium</keyword>
<dbReference type="PRINTS" id="PR00237">
    <property type="entry name" value="GPCRRHODOPSN"/>
</dbReference>
<feature type="compositionally biased region" description="Polar residues" evidence="15">
    <location>
        <begin position="271"/>
        <end position="285"/>
    </location>
</feature>
<protein>
    <submittedName>
        <fullName evidence="18">Putative 5-hydroxytryptamine receptor 1-like</fullName>
    </submittedName>
</protein>
<dbReference type="OrthoDB" id="5981855at2759"/>
<organism evidence="18 19">
    <name type="scientific">Stichopus japonicus</name>
    <name type="common">Sea cucumber</name>
    <dbReference type="NCBI Taxonomy" id="307972"/>
    <lineage>
        <taxon>Eukaryota</taxon>
        <taxon>Metazoa</taxon>
        <taxon>Echinodermata</taxon>
        <taxon>Eleutherozoa</taxon>
        <taxon>Echinozoa</taxon>
        <taxon>Holothuroidea</taxon>
        <taxon>Aspidochirotacea</taxon>
        <taxon>Aspidochirotida</taxon>
        <taxon>Stichopodidae</taxon>
        <taxon>Apostichopus</taxon>
    </lineage>
</organism>
<evidence type="ECO:0000256" key="8">
    <source>
        <dbReference type="ARBA" id="ARBA00023069"/>
    </source>
</evidence>
<dbReference type="CDD" id="cd00637">
    <property type="entry name" value="7tm_classA_rhodopsin-like"/>
    <property type="match status" value="1"/>
</dbReference>